<gene>
    <name evidence="1" type="ORF">HFQ381_LOCUS3988</name>
</gene>
<organism evidence="1 2">
    <name type="scientific">Rotaria socialis</name>
    <dbReference type="NCBI Taxonomy" id="392032"/>
    <lineage>
        <taxon>Eukaryota</taxon>
        <taxon>Metazoa</taxon>
        <taxon>Spiralia</taxon>
        <taxon>Gnathifera</taxon>
        <taxon>Rotifera</taxon>
        <taxon>Eurotatoria</taxon>
        <taxon>Bdelloidea</taxon>
        <taxon>Philodinida</taxon>
        <taxon>Philodinidae</taxon>
        <taxon>Rotaria</taxon>
    </lineage>
</organism>
<sequence length="132" mass="14764">MISTPENNELSVVVADYLDESIGDAISSNISRYNLQAIPITTHPDFSEDFCVNQSLDLAKLTYSLIKFANHSRVSFNHVSSSISTLVPLMSDFFATYLTDDECPINESTLDNEDATESSFRLESETIHYQNV</sequence>
<comment type="caution">
    <text evidence="1">The sequence shown here is derived from an EMBL/GenBank/DDBJ whole genome shotgun (WGS) entry which is preliminary data.</text>
</comment>
<name>A0A819XN64_9BILA</name>
<accession>A0A819XN64</accession>
<dbReference type="EMBL" id="CAJOBO010000152">
    <property type="protein sequence ID" value="CAF4144844.1"/>
    <property type="molecule type" value="Genomic_DNA"/>
</dbReference>
<dbReference type="AlphaFoldDB" id="A0A819XN64"/>
<evidence type="ECO:0000313" key="1">
    <source>
        <dbReference type="EMBL" id="CAF4144844.1"/>
    </source>
</evidence>
<evidence type="ECO:0000313" key="2">
    <source>
        <dbReference type="Proteomes" id="UP000663851"/>
    </source>
</evidence>
<proteinExistence type="predicted"/>
<reference evidence="1" key="1">
    <citation type="submission" date="2021-02" db="EMBL/GenBank/DDBJ databases">
        <authorList>
            <person name="Nowell W R."/>
        </authorList>
    </citation>
    <scope>NUCLEOTIDE SEQUENCE</scope>
</reference>
<dbReference type="Proteomes" id="UP000663851">
    <property type="component" value="Unassembled WGS sequence"/>
</dbReference>
<protein>
    <submittedName>
        <fullName evidence="1">Uncharacterized protein</fullName>
    </submittedName>
</protein>